<evidence type="ECO:0000256" key="1">
    <source>
        <dbReference type="SAM" id="MobiDB-lite"/>
    </source>
</evidence>
<dbReference type="WBParaSite" id="Gr19_v10_g15722.t1">
    <property type="protein sequence ID" value="Gr19_v10_g15722.t1"/>
    <property type="gene ID" value="Gr19_v10_g15722"/>
</dbReference>
<evidence type="ECO:0000313" key="4">
    <source>
        <dbReference type="WBParaSite" id="Gr19_v10_g15722.t1"/>
    </source>
</evidence>
<sequence>MIFLLLLLVTQMLWTFAQWHNRNVPWPSPVSVRRHELSASAAAAAGKHLNWQETYAENMARFSSYHNECVHRCDEHFWRLSEWLAGVAAAASGTDVPTRPLMMPGWNAHGEWHADTKRCAETVATAEDSGAPAGHKKHQKNGNASGDAPPPPLVLPIVHGDFNWTHDGSAKNGSRRPMEMQPSVTLVLDRSSSADQRQKVILVDTGLPANRQAVLSGYI</sequence>
<protein>
    <submittedName>
        <fullName evidence="4">Uncharacterized protein</fullName>
    </submittedName>
</protein>
<feature type="region of interest" description="Disordered" evidence="1">
    <location>
        <begin position="124"/>
        <end position="152"/>
    </location>
</feature>
<evidence type="ECO:0000313" key="3">
    <source>
        <dbReference type="Proteomes" id="UP000887572"/>
    </source>
</evidence>
<feature type="chain" id="PRO_5037540309" evidence="2">
    <location>
        <begin position="18"/>
        <end position="219"/>
    </location>
</feature>
<name>A0A914HB36_GLORO</name>
<organism evidence="3 4">
    <name type="scientific">Globodera rostochiensis</name>
    <name type="common">Golden nematode worm</name>
    <name type="synonym">Heterodera rostochiensis</name>
    <dbReference type="NCBI Taxonomy" id="31243"/>
    <lineage>
        <taxon>Eukaryota</taxon>
        <taxon>Metazoa</taxon>
        <taxon>Ecdysozoa</taxon>
        <taxon>Nematoda</taxon>
        <taxon>Chromadorea</taxon>
        <taxon>Rhabditida</taxon>
        <taxon>Tylenchina</taxon>
        <taxon>Tylenchomorpha</taxon>
        <taxon>Tylenchoidea</taxon>
        <taxon>Heteroderidae</taxon>
        <taxon>Heteroderinae</taxon>
        <taxon>Globodera</taxon>
    </lineage>
</organism>
<accession>A0A914HB36</accession>
<keyword evidence="2" id="KW-0732">Signal</keyword>
<proteinExistence type="predicted"/>
<dbReference type="AlphaFoldDB" id="A0A914HB36"/>
<dbReference type="Proteomes" id="UP000887572">
    <property type="component" value="Unplaced"/>
</dbReference>
<keyword evidence="3" id="KW-1185">Reference proteome</keyword>
<evidence type="ECO:0000256" key="2">
    <source>
        <dbReference type="SAM" id="SignalP"/>
    </source>
</evidence>
<reference evidence="4" key="1">
    <citation type="submission" date="2022-11" db="UniProtKB">
        <authorList>
            <consortium name="WormBaseParasite"/>
        </authorList>
    </citation>
    <scope>IDENTIFICATION</scope>
</reference>
<feature type="signal peptide" evidence="2">
    <location>
        <begin position="1"/>
        <end position="17"/>
    </location>
</feature>